<accession>A0A0E4CKW4</accession>
<feature type="compositionally biased region" description="Polar residues" evidence="1">
    <location>
        <begin position="103"/>
        <end position="116"/>
    </location>
</feature>
<evidence type="ECO:0000313" key="4">
    <source>
        <dbReference type="EMBL" id="CQD02193.1"/>
    </source>
</evidence>
<dbReference type="Pfam" id="PF13529">
    <property type="entry name" value="Peptidase_C39_2"/>
    <property type="match status" value="1"/>
</dbReference>
<name>A0A0E4CKW4_MYCLN</name>
<dbReference type="Proteomes" id="UP000199251">
    <property type="component" value="Unassembled WGS sequence"/>
</dbReference>
<feature type="domain" description="Peptidase C39-like" evidence="3">
    <location>
        <begin position="60"/>
        <end position="207"/>
    </location>
</feature>
<protein>
    <submittedName>
        <fullName evidence="4">Papain-like cysteine protease AvrRpt2</fullName>
    </submittedName>
</protein>
<proteinExistence type="predicted"/>
<keyword evidence="2" id="KW-0732">Signal</keyword>
<reference evidence="4 5" key="1">
    <citation type="submission" date="2015-03" db="EMBL/GenBank/DDBJ databases">
        <authorList>
            <person name="Urmite Genomes"/>
        </authorList>
    </citation>
    <scope>NUCLEOTIDE SEQUENCE [LARGE SCALE GENOMIC DNA]</scope>
    <source>
        <strain evidence="4 5">CSUR P1491</strain>
    </source>
</reference>
<gene>
    <name evidence="4" type="ORF">BN1232_00031</name>
</gene>
<feature type="region of interest" description="Disordered" evidence="1">
    <location>
        <begin position="93"/>
        <end position="118"/>
    </location>
</feature>
<dbReference type="EMBL" id="CTEE01000001">
    <property type="protein sequence ID" value="CQD02193.1"/>
    <property type="molecule type" value="Genomic_DNA"/>
</dbReference>
<evidence type="ECO:0000256" key="1">
    <source>
        <dbReference type="SAM" id="MobiDB-lite"/>
    </source>
</evidence>
<evidence type="ECO:0000313" key="5">
    <source>
        <dbReference type="Proteomes" id="UP000199251"/>
    </source>
</evidence>
<organism evidence="4 5">
    <name type="scientific">Mycobacterium lentiflavum</name>
    <dbReference type="NCBI Taxonomy" id="141349"/>
    <lineage>
        <taxon>Bacteria</taxon>
        <taxon>Bacillati</taxon>
        <taxon>Actinomycetota</taxon>
        <taxon>Actinomycetes</taxon>
        <taxon>Mycobacteriales</taxon>
        <taxon>Mycobacteriaceae</taxon>
        <taxon>Mycobacterium</taxon>
        <taxon>Mycobacterium simiae complex</taxon>
    </lineage>
</organism>
<dbReference type="AlphaFoldDB" id="A0A0E4CKW4"/>
<keyword evidence="4" id="KW-0378">Hydrolase</keyword>
<dbReference type="GO" id="GO:0006508">
    <property type="term" value="P:proteolysis"/>
    <property type="evidence" value="ECO:0007669"/>
    <property type="project" value="UniProtKB-KW"/>
</dbReference>
<dbReference type="OrthoDB" id="461196at2"/>
<feature type="chain" id="PRO_5002419238" evidence="2">
    <location>
        <begin position="35"/>
        <end position="240"/>
    </location>
</feature>
<dbReference type="GO" id="GO:0008233">
    <property type="term" value="F:peptidase activity"/>
    <property type="evidence" value="ECO:0007669"/>
    <property type="project" value="UniProtKB-KW"/>
</dbReference>
<feature type="signal peptide" evidence="2">
    <location>
        <begin position="1"/>
        <end position="34"/>
    </location>
</feature>
<keyword evidence="4" id="KW-0645">Protease</keyword>
<evidence type="ECO:0000259" key="3">
    <source>
        <dbReference type="Pfam" id="PF13529"/>
    </source>
</evidence>
<dbReference type="InterPro" id="IPR039564">
    <property type="entry name" value="Peptidase_C39-like"/>
</dbReference>
<dbReference type="Gene3D" id="3.90.70.10">
    <property type="entry name" value="Cysteine proteinases"/>
    <property type="match status" value="1"/>
</dbReference>
<evidence type="ECO:0000256" key="2">
    <source>
        <dbReference type="SAM" id="SignalP"/>
    </source>
</evidence>
<sequence>MTTAKLAGNATRTAGLAIIAFILSLAFATGLAHADDVTTGGMYGDPTAAAAFWKPQTYDDCALMAAADVIGEVTGRPVSEQEIIALAQKLPSQSHPGSIYTVPKNTNDPNSGQGTSPDDLPLLLAHYGVTARLTNTSDAPTTGLASGMPALKQYLASGRKVIVEVNGEMIWGQPVDAKDRNGQPTSDHAVVVTGIDVVNSRVHLNDSGADDGANETVSLDLFTRAWATSDDEMIVTDPAR</sequence>
<dbReference type="RefSeq" id="WP_090597749.1">
    <property type="nucleotide sequence ID" value="NZ_CTEE01000001.1"/>
</dbReference>